<dbReference type="GO" id="GO:0006313">
    <property type="term" value="P:DNA transposition"/>
    <property type="evidence" value="ECO:0007669"/>
    <property type="project" value="InterPro"/>
</dbReference>
<dbReference type="PANTHER" id="PTHR33408:SF2">
    <property type="entry name" value="TRANSPOSASE DDE DOMAIN-CONTAINING PROTEIN"/>
    <property type="match status" value="1"/>
</dbReference>
<evidence type="ECO:0000259" key="1">
    <source>
        <dbReference type="Pfam" id="PF01609"/>
    </source>
</evidence>
<dbReference type="InterPro" id="IPR002559">
    <property type="entry name" value="Transposase_11"/>
</dbReference>
<evidence type="ECO:0000313" key="3">
    <source>
        <dbReference type="EMBL" id="SUU91839.1"/>
    </source>
</evidence>
<dbReference type="GO" id="GO:0004803">
    <property type="term" value="F:transposase activity"/>
    <property type="evidence" value="ECO:0007669"/>
    <property type="project" value="InterPro"/>
</dbReference>
<sequence>MINVKNNTSSLTNFTLVDDTVQLKLNFNTEIYVYDDVKLRLVKNIIERIDLTELKKVYSSLGRKPTVNPVTMLQIIIFCYSEGIFSSRAIEKSCSYDLRIRYLLDEQTPPDHSTINRFRQKIVELAPDLLNQMLQILIEEKQIDLSSIYIDGTKIEAYANRYSFVWRGSIEKWQEKLRIKIIKHFNLNKDLTPIQVLEVVKIVFDQVSQECIDKKINFLFGQGKRKHQLQRDYEKLKEWKSKLESYQKHLETMGYHRNSYSKTDHDATFMRMKEDHMRNGQLKPAYNIQLASASGFIIGENVSHHPSDMYTLKPFLNKLLKNYPNKLNKIVADAGYESEENYVYLAENKLTSYIKPSNYEQLKTRKYKKEDEFRKSLRYDKTSDKYISEEGKEFIRCTDRYRERKSGYTTTTKVYRCFDWNKDGQKTKGIYISEIFQKYRKESLENIRSEQGIEERINRSIQAEGAFSKIKSGLNYNRFHHRGKENIISEICLLSMALNLNKLATKIENKQLEIIKYKAA</sequence>
<accession>A0A380WSI2</accession>
<dbReference type="AlphaFoldDB" id="A0A380WSI2"/>
<feature type="domain" description="Transposase InsH N-terminal" evidence="2">
    <location>
        <begin position="36"/>
        <end position="121"/>
    </location>
</feature>
<evidence type="ECO:0000259" key="2">
    <source>
        <dbReference type="Pfam" id="PF05598"/>
    </source>
</evidence>
<reference evidence="3 5" key="1">
    <citation type="submission" date="2018-06" db="EMBL/GenBank/DDBJ databases">
        <authorList>
            <consortium name="Pathogen Informatics"/>
            <person name="Doyle S."/>
        </authorList>
    </citation>
    <scope>NUCLEOTIDE SEQUENCE [LARGE SCALE GENOMIC DNA]</scope>
    <source>
        <strain evidence="3 5">NCTC9810</strain>
    </source>
</reference>
<gene>
    <name evidence="3" type="ORF">NCTC9810_00136</name>
    <name evidence="4" type="ORF">NCTC9810_01814</name>
</gene>
<dbReference type="RefSeq" id="WP_115594829.1">
    <property type="nucleotide sequence ID" value="NZ_UFTA01000002.1"/>
</dbReference>
<protein>
    <submittedName>
        <fullName evidence="3">Transposase domain (DUF772)</fullName>
    </submittedName>
</protein>
<dbReference type="Pfam" id="PF01609">
    <property type="entry name" value="DDE_Tnp_1"/>
    <property type="match status" value="1"/>
</dbReference>
<dbReference type="InterPro" id="IPR008490">
    <property type="entry name" value="Transposase_InsH_N"/>
</dbReference>
<dbReference type="PANTHER" id="PTHR33408">
    <property type="entry name" value="TRANSPOSASE"/>
    <property type="match status" value="1"/>
</dbReference>
<dbReference type="GO" id="GO:0003677">
    <property type="term" value="F:DNA binding"/>
    <property type="evidence" value="ECO:0007669"/>
    <property type="project" value="InterPro"/>
</dbReference>
<dbReference type="EMBL" id="UFTA01000002">
    <property type="protein sequence ID" value="SUU91839.1"/>
    <property type="molecule type" value="Genomic_DNA"/>
</dbReference>
<name>A0A380WSI2_9FIRM</name>
<dbReference type="Proteomes" id="UP000255124">
    <property type="component" value="Unassembled WGS sequence"/>
</dbReference>
<dbReference type="NCBIfam" id="NF033551">
    <property type="entry name" value="transpos_IS1182"/>
    <property type="match status" value="1"/>
</dbReference>
<dbReference type="Pfam" id="PF05598">
    <property type="entry name" value="DUF772"/>
    <property type="match status" value="1"/>
</dbReference>
<dbReference type="OrthoDB" id="1688637at2"/>
<organism evidence="3 5">
    <name type="scientific">Anaerococcus octavius</name>
    <dbReference type="NCBI Taxonomy" id="54007"/>
    <lineage>
        <taxon>Bacteria</taxon>
        <taxon>Bacillati</taxon>
        <taxon>Bacillota</taxon>
        <taxon>Tissierellia</taxon>
        <taxon>Tissierellales</taxon>
        <taxon>Peptoniphilaceae</taxon>
        <taxon>Anaerococcus</taxon>
    </lineage>
</organism>
<dbReference type="InterPro" id="IPR047629">
    <property type="entry name" value="IS1182_transpos"/>
</dbReference>
<proteinExistence type="predicted"/>
<feature type="domain" description="Transposase IS4-like" evidence="1">
    <location>
        <begin position="259"/>
        <end position="500"/>
    </location>
</feature>
<evidence type="ECO:0000313" key="5">
    <source>
        <dbReference type="Proteomes" id="UP000255124"/>
    </source>
</evidence>
<dbReference type="EMBL" id="UFTA01000002">
    <property type="protein sequence ID" value="SUU93455.1"/>
    <property type="molecule type" value="Genomic_DNA"/>
</dbReference>
<evidence type="ECO:0000313" key="4">
    <source>
        <dbReference type="EMBL" id="SUU93455.1"/>
    </source>
</evidence>